<feature type="transmembrane region" description="Helical" evidence="8">
    <location>
        <begin position="234"/>
        <end position="255"/>
    </location>
</feature>
<evidence type="ECO:0000256" key="2">
    <source>
        <dbReference type="ARBA" id="ARBA00022448"/>
    </source>
</evidence>
<evidence type="ECO:0000256" key="6">
    <source>
        <dbReference type="ARBA" id="ARBA00023136"/>
    </source>
</evidence>
<evidence type="ECO:0000256" key="4">
    <source>
        <dbReference type="ARBA" id="ARBA00022982"/>
    </source>
</evidence>
<gene>
    <name evidence="11" type="ORF">K443DRAFT_674133</name>
</gene>
<dbReference type="AlphaFoldDB" id="A0A0C9XMZ9"/>
<dbReference type="PANTHER" id="PTHR47797">
    <property type="entry name" value="DEHYDROGENASE, PUTATIVE (AFU_ORTHOLOGUE AFUA_8G05805)-RELATED"/>
    <property type="match status" value="1"/>
</dbReference>
<keyword evidence="12" id="KW-1185">Reference proteome</keyword>
<dbReference type="InterPro" id="IPR005018">
    <property type="entry name" value="DOMON_domain"/>
</dbReference>
<proteinExistence type="predicted"/>
<evidence type="ECO:0000256" key="9">
    <source>
        <dbReference type="SAM" id="SignalP"/>
    </source>
</evidence>
<evidence type="ECO:0000313" key="12">
    <source>
        <dbReference type="Proteomes" id="UP000054477"/>
    </source>
</evidence>
<reference evidence="11 12" key="1">
    <citation type="submission" date="2014-04" db="EMBL/GenBank/DDBJ databases">
        <authorList>
            <consortium name="DOE Joint Genome Institute"/>
            <person name="Kuo A."/>
            <person name="Kohler A."/>
            <person name="Nagy L.G."/>
            <person name="Floudas D."/>
            <person name="Copeland A."/>
            <person name="Barry K.W."/>
            <person name="Cichocki N."/>
            <person name="Veneault-Fourrey C."/>
            <person name="LaButti K."/>
            <person name="Lindquist E.A."/>
            <person name="Lipzen A."/>
            <person name="Lundell T."/>
            <person name="Morin E."/>
            <person name="Murat C."/>
            <person name="Sun H."/>
            <person name="Tunlid A."/>
            <person name="Henrissat B."/>
            <person name="Grigoriev I.V."/>
            <person name="Hibbett D.S."/>
            <person name="Martin F."/>
            <person name="Nordberg H.P."/>
            <person name="Cantor M.N."/>
            <person name="Hua S.X."/>
        </authorList>
    </citation>
    <scope>NUCLEOTIDE SEQUENCE [LARGE SCALE GENOMIC DNA]</scope>
    <source>
        <strain evidence="11 12">LaAM-08-1</strain>
    </source>
</reference>
<dbReference type="OrthoDB" id="19261at2759"/>
<protein>
    <recommendedName>
        <fullName evidence="10">DOMON domain-containing protein</fullName>
    </recommendedName>
</protein>
<feature type="domain" description="DOMON" evidence="10">
    <location>
        <begin position="28"/>
        <end position="144"/>
    </location>
</feature>
<feature type="transmembrane region" description="Helical" evidence="8">
    <location>
        <begin position="347"/>
        <end position="365"/>
    </location>
</feature>
<reference evidence="12" key="2">
    <citation type="submission" date="2015-01" db="EMBL/GenBank/DDBJ databases">
        <title>Evolutionary Origins and Diversification of the Mycorrhizal Mutualists.</title>
        <authorList>
            <consortium name="DOE Joint Genome Institute"/>
            <consortium name="Mycorrhizal Genomics Consortium"/>
            <person name="Kohler A."/>
            <person name="Kuo A."/>
            <person name="Nagy L.G."/>
            <person name="Floudas D."/>
            <person name="Copeland A."/>
            <person name="Barry K.W."/>
            <person name="Cichocki N."/>
            <person name="Veneault-Fourrey C."/>
            <person name="LaButti K."/>
            <person name="Lindquist E.A."/>
            <person name="Lipzen A."/>
            <person name="Lundell T."/>
            <person name="Morin E."/>
            <person name="Murat C."/>
            <person name="Riley R."/>
            <person name="Ohm R."/>
            <person name="Sun H."/>
            <person name="Tunlid A."/>
            <person name="Henrissat B."/>
            <person name="Grigoriev I.V."/>
            <person name="Hibbett D.S."/>
            <person name="Martin F."/>
        </authorList>
    </citation>
    <scope>NUCLEOTIDE SEQUENCE [LARGE SCALE GENOMIC DNA]</scope>
    <source>
        <strain evidence="12">LaAM-08-1</strain>
    </source>
</reference>
<feature type="region of interest" description="Disordered" evidence="7">
    <location>
        <begin position="433"/>
        <end position="459"/>
    </location>
</feature>
<dbReference type="HOGENOM" id="CLU_038404_0_0_1"/>
<feature type="chain" id="PRO_5002222895" description="DOMON domain-containing protein" evidence="9">
    <location>
        <begin position="20"/>
        <end position="459"/>
    </location>
</feature>
<dbReference type="Gene3D" id="1.20.120.1770">
    <property type="match status" value="1"/>
</dbReference>
<dbReference type="CDD" id="cd09630">
    <property type="entry name" value="CDH_like_cytochrome"/>
    <property type="match status" value="1"/>
</dbReference>
<dbReference type="EMBL" id="KN838552">
    <property type="protein sequence ID" value="KIK06476.1"/>
    <property type="molecule type" value="Genomic_DNA"/>
</dbReference>
<dbReference type="STRING" id="1095629.A0A0C9XMZ9"/>
<sequence>MNVLRSFLVFLFWLQSAIALTGDSACSRAVCVNATVSNDIITYEMTLVRQPAILGWMAIGFGKSMAHTHMVIMWKSDDDTTIMSQRYAAGYREPAPLEDPPRVASIVNPKITSWHPTNSSTLAFQIPLNRKTGAGVERLIWAYSPTRPKSSDASSHIEFHRANGHFTLDLSKELPSDEVSSPTQAKPIPSPTQEKQNSSPSPIQGNDKPPPTSGDHDTVIIPPFGPYTKREKLLIIHAIFVSFGFLVLLPAGSLVARWGRTFTPIWFKAHRFSNLFLALPVITLGWVLGLTAVIQHDADHFSNAHEICGVVLVGLYYVQVFLGGYIHRRRKTAASPKPHPPLNIAHVVLGLAIIALAFFQTRSGLDAWEVTTGRPVLASWCRKLWVLWIVVLPLAYLSGLSLLKRQFRQERSGTASGDANYIALHENSSALFEVGEDEGEDGDPMDSEKMDIIHGKASP</sequence>
<keyword evidence="6 8" id="KW-0472">Membrane</keyword>
<dbReference type="PANTHER" id="PTHR47797:SF3">
    <property type="entry name" value="CYTOCHROME B561 DOMAIN-CONTAINING PROTEIN"/>
    <property type="match status" value="1"/>
</dbReference>
<comment type="subcellular location">
    <subcellularLocation>
        <location evidence="1">Membrane</location>
    </subcellularLocation>
</comment>
<feature type="compositionally biased region" description="Polar residues" evidence="7">
    <location>
        <begin position="191"/>
        <end position="204"/>
    </location>
</feature>
<feature type="region of interest" description="Disordered" evidence="7">
    <location>
        <begin position="174"/>
        <end position="218"/>
    </location>
</feature>
<dbReference type="Pfam" id="PF16010">
    <property type="entry name" value="CDH-cyt"/>
    <property type="match status" value="1"/>
</dbReference>
<accession>A0A0C9XMZ9</accession>
<name>A0A0C9XMZ9_9AGAR</name>
<evidence type="ECO:0000256" key="7">
    <source>
        <dbReference type="SAM" id="MobiDB-lite"/>
    </source>
</evidence>
<evidence type="ECO:0000256" key="3">
    <source>
        <dbReference type="ARBA" id="ARBA00022692"/>
    </source>
</evidence>
<dbReference type="InterPro" id="IPR015920">
    <property type="entry name" value="Cellobiose_DH-like_cyt"/>
</dbReference>
<feature type="signal peptide" evidence="9">
    <location>
        <begin position="1"/>
        <end position="19"/>
    </location>
</feature>
<evidence type="ECO:0000259" key="10">
    <source>
        <dbReference type="PROSITE" id="PS50836"/>
    </source>
</evidence>
<evidence type="ECO:0000256" key="1">
    <source>
        <dbReference type="ARBA" id="ARBA00004370"/>
    </source>
</evidence>
<evidence type="ECO:0000256" key="5">
    <source>
        <dbReference type="ARBA" id="ARBA00022989"/>
    </source>
</evidence>
<feature type="compositionally biased region" description="Basic and acidic residues" evidence="7">
    <location>
        <begin position="446"/>
        <end position="459"/>
    </location>
</feature>
<feature type="transmembrane region" description="Helical" evidence="8">
    <location>
        <begin position="275"/>
        <end position="295"/>
    </location>
</feature>
<dbReference type="InterPro" id="IPR006593">
    <property type="entry name" value="Cyt_b561/ferric_Rdtase_TM"/>
</dbReference>
<keyword evidence="5 8" id="KW-1133">Transmembrane helix</keyword>
<feature type="transmembrane region" description="Helical" evidence="8">
    <location>
        <begin position="385"/>
        <end position="403"/>
    </location>
</feature>
<keyword evidence="2" id="KW-0813">Transport</keyword>
<dbReference type="GO" id="GO:0016020">
    <property type="term" value="C:membrane"/>
    <property type="evidence" value="ECO:0007669"/>
    <property type="project" value="UniProtKB-SubCell"/>
</dbReference>
<dbReference type="Pfam" id="PF03188">
    <property type="entry name" value="Cytochrom_B561"/>
    <property type="match status" value="1"/>
</dbReference>
<keyword evidence="9" id="KW-0732">Signal</keyword>
<dbReference type="PROSITE" id="PS50836">
    <property type="entry name" value="DOMON"/>
    <property type="match status" value="1"/>
</dbReference>
<dbReference type="CDD" id="cd08760">
    <property type="entry name" value="Cyt_b561_FRRS1_like"/>
    <property type="match status" value="1"/>
</dbReference>
<organism evidence="11 12">
    <name type="scientific">Laccaria amethystina LaAM-08-1</name>
    <dbReference type="NCBI Taxonomy" id="1095629"/>
    <lineage>
        <taxon>Eukaryota</taxon>
        <taxon>Fungi</taxon>
        <taxon>Dikarya</taxon>
        <taxon>Basidiomycota</taxon>
        <taxon>Agaricomycotina</taxon>
        <taxon>Agaricomycetes</taxon>
        <taxon>Agaricomycetidae</taxon>
        <taxon>Agaricales</taxon>
        <taxon>Agaricineae</taxon>
        <taxon>Hydnangiaceae</taxon>
        <taxon>Laccaria</taxon>
    </lineage>
</organism>
<feature type="compositionally biased region" description="Acidic residues" evidence="7">
    <location>
        <begin position="434"/>
        <end position="445"/>
    </location>
</feature>
<dbReference type="SUPFAM" id="SSF49344">
    <property type="entry name" value="CBD9-like"/>
    <property type="match status" value="1"/>
</dbReference>
<dbReference type="SMART" id="SM00665">
    <property type="entry name" value="B561"/>
    <property type="match status" value="1"/>
</dbReference>
<dbReference type="Proteomes" id="UP000054477">
    <property type="component" value="Unassembled WGS sequence"/>
</dbReference>
<dbReference type="Gene3D" id="2.60.40.1210">
    <property type="entry name" value="Cellobiose dehydrogenase, cytochrome domain"/>
    <property type="match status" value="1"/>
</dbReference>
<keyword evidence="3 8" id="KW-0812">Transmembrane</keyword>
<keyword evidence="4" id="KW-0249">Electron transport</keyword>
<evidence type="ECO:0000313" key="11">
    <source>
        <dbReference type="EMBL" id="KIK06476.1"/>
    </source>
</evidence>
<feature type="transmembrane region" description="Helical" evidence="8">
    <location>
        <begin position="307"/>
        <end position="326"/>
    </location>
</feature>
<evidence type="ECO:0000256" key="8">
    <source>
        <dbReference type="SAM" id="Phobius"/>
    </source>
</evidence>